<keyword evidence="2" id="KW-1185">Reference proteome</keyword>
<evidence type="ECO:0000313" key="1">
    <source>
        <dbReference type="EMBL" id="RNA18675.1"/>
    </source>
</evidence>
<organism evidence="1 2">
    <name type="scientific">Brachionus plicatilis</name>
    <name type="common">Marine rotifer</name>
    <name type="synonym">Brachionus muelleri</name>
    <dbReference type="NCBI Taxonomy" id="10195"/>
    <lineage>
        <taxon>Eukaryota</taxon>
        <taxon>Metazoa</taxon>
        <taxon>Spiralia</taxon>
        <taxon>Gnathifera</taxon>
        <taxon>Rotifera</taxon>
        <taxon>Eurotatoria</taxon>
        <taxon>Monogononta</taxon>
        <taxon>Pseudotrocha</taxon>
        <taxon>Ploima</taxon>
        <taxon>Brachionidae</taxon>
        <taxon>Brachionus</taxon>
    </lineage>
</organism>
<sequence>MYSRALRRAVNLLSVHFTRIFISEKIETDGSVEFKSSLNDIFFLIIGSQNLRMFLLRVKEVKNKLLEICIILLPIDCSTCVFSASININRFMIGVLEYLFKPYLIECMILNENPGNCEQTIPIILYRLFKSKLTDMGSLKLKKREERKEEKLAIMPTDIRQT</sequence>
<proteinExistence type="predicted"/>
<evidence type="ECO:0000313" key="2">
    <source>
        <dbReference type="Proteomes" id="UP000276133"/>
    </source>
</evidence>
<comment type="caution">
    <text evidence="1">The sequence shown here is derived from an EMBL/GenBank/DDBJ whole genome shotgun (WGS) entry which is preliminary data.</text>
</comment>
<protein>
    <submittedName>
        <fullName evidence="1">Uncharacterized protein</fullName>
    </submittedName>
</protein>
<dbReference type="Proteomes" id="UP000276133">
    <property type="component" value="Unassembled WGS sequence"/>
</dbReference>
<dbReference type="EMBL" id="REGN01004192">
    <property type="protein sequence ID" value="RNA18675.1"/>
    <property type="molecule type" value="Genomic_DNA"/>
</dbReference>
<gene>
    <name evidence="1" type="ORF">BpHYR1_042279</name>
</gene>
<dbReference type="AlphaFoldDB" id="A0A3M7R609"/>
<reference evidence="1 2" key="1">
    <citation type="journal article" date="2018" name="Sci. Rep.">
        <title>Genomic signatures of local adaptation to the degree of environmental predictability in rotifers.</title>
        <authorList>
            <person name="Franch-Gras L."/>
            <person name="Hahn C."/>
            <person name="Garcia-Roger E.M."/>
            <person name="Carmona M.J."/>
            <person name="Serra M."/>
            <person name="Gomez A."/>
        </authorList>
    </citation>
    <scope>NUCLEOTIDE SEQUENCE [LARGE SCALE GENOMIC DNA]</scope>
    <source>
        <strain evidence="1">HYR1</strain>
    </source>
</reference>
<accession>A0A3M7R609</accession>
<name>A0A3M7R609_BRAPC</name>